<reference evidence="4" key="1">
    <citation type="submission" date="2015-10" db="EMBL/GenBank/DDBJ databases">
        <authorList>
            <person name="Regsiter A."/>
            <person name="william w."/>
        </authorList>
    </citation>
    <scope>NUCLEOTIDE SEQUENCE</scope>
    <source>
        <strain evidence="4">Montdore</strain>
    </source>
</reference>
<evidence type="ECO:0000313" key="5">
    <source>
        <dbReference type="Proteomes" id="UP001412239"/>
    </source>
</evidence>
<protein>
    <recommendedName>
        <fullName evidence="3">Telomere length regulation protein conserved domain-containing protein</fullName>
    </recommendedName>
</protein>
<dbReference type="GO" id="GO:0042162">
    <property type="term" value="F:telomeric DNA binding"/>
    <property type="evidence" value="ECO:0007669"/>
    <property type="project" value="TreeGrafter"/>
</dbReference>
<name>A0A292PVG1_9PEZI</name>
<evidence type="ECO:0000256" key="2">
    <source>
        <dbReference type="SAM" id="MobiDB-lite"/>
    </source>
</evidence>
<feature type="compositionally biased region" description="Acidic residues" evidence="2">
    <location>
        <begin position="576"/>
        <end position="585"/>
    </location>
</feature>
<dbReference type="GO" id="GO:0005829">
    <property type="term" value="C:cytosol"/>
    <property type="evidence" value="ECO:0007669"/>
    <property type="project" value="TreeGrafter"/>
</dbReference>
<dbReference type="EMBL" id="LN891019">
    <property type="protein sequence ID" value="CUS11529.1"/>
    <property type="molecule type" value="Genomic_DNA"/>
</dbReference>
<dbReference type="InterPro" id="IPR019337">
    <property type="entry name" value="Telomere_length_regulation_dom"/>
</dbReference>
<dbReference type="InterPro" id="IPR038528">
    <property type="entry name" value="TEL2_C_sf"/>
</dbReference>
<organism evidence="4 5">
    <name type="scientific">Tuber aestivum</name>
    <name type="common">summer truffle</name>
    <dbReference type="NCBI Taxonomy" id="59557"/>
    <lineage>
        <taxon>Eukaryota</taxon>
        <taxon>Fungi</taxon>
        <taxon>Dikarya</taxon>
        <taxon>Ascomycota</taxon>
        <taxon>Pezizomycotina</taxon>
        <taxon>Pezizomycetes</taxon>
        <taxon>Pezizales</taxon>
        <taxon>Tuberaceae</taxon>
        <taxon>Tuber</taxon>
    </lineage>
</organism>
<gene>
    <name evidence="4" type="ORF">GSTUAT00004402001</name>
</gene>
<dbReference type="GO" id="GO:0051879">
    <property type="term" value="F:Hsp90 protein binding"/>
    <property type="evidence" value="ECO:0007669"/>
    <property type="project" value="TreeGrafter"/>
</dbReference>
<evidence type="ECO:0000256" key="1">
    <source>
        <dbReference type="ARBA" id="ARBA00006133"/>
    </source>
</evidence>
<dbReference type="InterPro" id="IPR051970">
    <property type="entry name" value="TEL2_Regulation"/>
</dbReference>
<dbReference type="Gene3D" id="1.25.40.720">
    <property type="entry name" value="Telomere length regulation protein 2, C-terminal domain"/>
    <property type="match status" value="2"/>
</dbReference>
<keyword evidence="5" id="KW-1185">Reference proteome</keyword>
<dbReference type="GO" id="GO:0051083">
    <property type="term" value="P:'de novo' cotranslational protein folding"/>
    <property type="evidence" value="ECO:0007669"/>
    <property type="project" value="TreeGrafter"/>
</dbReference>
<dbReference type="PANTHER" id="PTHR15830">
    <property type="entry name" value="TELOMERE LENGTH REGULATION PROTEIN TEL2 FAMILY MEMBER"/>
    <property type="match status" value="1"/>
</dbReference>
<feature type="domain" description="Telomere length regulation protein conserved" evidence="3">
    <location>
        <begin position="595"/>
        <end position="706"/>
    </location>
</feature>
<feature type="compositionally biased region" description="Acidic residues" evidence="2">
    <location>
        <begin position="553"/>
        <end position="567"/>
    </location>
</feature>
<accession>A0A292PVG1</accession>
<evidence type="ECO:0000313" key="4">
    <source>
        <dbReference type="EMBL" id="CUS11529.1"/>
    </source>
</evidence>
<comment type="similarity">
    <text evidence="1">Belongs to the TEL2 family.</text>
</comment>
<sequence length="965" mass="106292">MDLLTPIRISALSPSSQQNDTPLLTAVTQPADSPEAPITAASIPRSISDLDDILSILRSRPSAELLFRILVLLTADVQPHSSYDIRTPTPKASQVVNTLLEITVPDFWNSLPKKEKRQLAECLRSITGLGGIVSRLRLLSKGKKDTPSDSSFDMRMEELFDLLHSVLRTKGFIHQIWEWGSRASSDSKQAVAWKGFTSLIAGGKLLSVAAEADRLLGIGDEGVGRWIGSESLFIPWLGQEIAWASFKIDITNEAEWKALNSMTVRALGLGHRDEFVENLSYPHIQPEGGLERLHKLISSLPAHNKHTYLTSLLRKLSLKHLSISPGMYQESEWWKGDAARVSSVAGLIDSLVGCDDDLQALVVEWLVGSQGGGIGEPIGIRRALIVLLAKDAMTLKELFEKSLQQFSNQLWIKHAPILQQEVNAQILLLCAGYVHRQIPAFMTRMARSSTFLNGISNRIGATSERARFLGMVVGESFSGLADKEGSKMSFGVHETSTEEAKWWKDIPSIEDTVGSASGLLTPSELIVNKKKQPTIQSTAQMTSTIQVIKEVKDEEEGGDNDDDDDDLMPYAKPDSDPEDSEEDAADVVRKKDTAPVYIRDLLSMLRDTESYDRQQLSLGSAASLIRRKAAFGKELIDHAPELTSYLAGMHDKYDMDNFQEMRMQGLISLVVSLPEIVGPLLAKLFFEGDYSMGQRAGILSAIGMGARELAGFKDDDLPLSTESAKGKGSTDLFPSKRLPAKGDAIWGNDKPKTPLERITGTLERLMIQPMAAEAADKAAGPKALRVRVFSSRIEVEKKRAKPTENKLSKVVAEAFFFPLTGRWWAALKDYSGRGIHFTPFLLTSFLKTLGIILHATGPSAPPLPQMTREIWEITFNLRHTDEETVLEGLLFTLLTMLELNSEDGVGLARDHPKELIEVQEWLGGIVVAGRGGSKVLGLASGALLRVEAIFKEFQRRIMGEIVRDG</sequence>
<proteinExistence type="inferred from homology"/>
<dbReference type="Proteomes" id="UP001412239">
    <property type="component" value="Unassembled WGS sequence"/>
</dbReference>
<dbReference type="PANTHER" id="PTHR15830:SF10">
    <property type="entry name" value="TELOMERE LENGTH REGULATION PROTEIN TEL2 HOMOLOG"/>
    <property type="match status" value="1"/>
</dbReference>
<feature type="region of interest" description="Disordered" evidence="2">
    <location>
        <begin position="550"/>
        <end position="587"/>
    </location>
</feature>
<dbReference type="AlphaFoldDB" id="A0A292PVG1"/>
<dbReference type="Pfam" id="PF10193">
    <property type="entry name" value="Telomere_reg-2"/>
    <property type="match status" value="1"/>
</dbReference>
<evidence type="ECO:0000259" key="3">
    <source>
        <dbReference type="Pfam" id="PF10193"/>
    </source>
</evidence>